<keyword evidence="3" id="KW-1185">Reference proteome</keyword>
<comment type="caution">
    <text evidence="2">The sequence shown here is derived from an EMBL/GenBank/DDBJ whole genome shotgun (WGS) entry which is preliminary data.</text>
</comment>
<organism evidence="2 3">
    <name type="scientific">Kumtagia ephedrae</name>
    <dbReference type="NCBI Taxonomy" id="2116701"/>
    <lineage>
        <taxon>Bacteria</taxon>
        <taxon>Pseudomonadati</taxon>
        <taxon>Pseudomonadota</taxon>
        <taxon>Alphaproteobacteria</taxon>
        <taxon>Hyphomicrobiales</taxon>
        <taxon>Phyllobacteriaceae</taxon>
        <taxon>Kumtagia</taxon>
    </lineage>
</organism>
<dbReference type="InterPro" id="IPR022742">
    <property type="entry name" value="Hydrolase_4"/>
</dbReference>
<dbReference type="InterPro" id="IPR029058">
    <property type="entry name" value="AB_hydrolase_fold"/>
</dbReference>
<dbReference type="Pfam" id="PF12146">
    <property type="entry name" value="Hydrolase_4"/>
    <property type="match status" value="1"/>
</dbReference>
<evidence type="ECO:0000313" key="3">
    <source>
        <dbReference type="Proteomes" id="UP000241229"/>
    </source>
</evidence>
<dbReference type="Gene3D" id="3.40.50.1820">
    <property type="entry name" value="alpha/beta hydrolase"/>
    <property type="match status" value="1"/>
</dbReference>
<dbReference type="PANTHER" id="PTHR11614">
    <property type="entry name" value="PHOSPHOLIPASE-RELATED"/>
    <property type="match status" value="1"/>
</dbReference>
<name>A0A2P7SQV7_9HYPH</name>
<keyword evidence="2" id="KW-0378">Hydrolase</keyword>
<reference evidence="2 3" key="1">
    <citation type="submission" date="2018-03" db="EMBL/GenBank/DDBJ databases">
        <title>The draft genome of Mesorhizobium sp. 6GN-30.</title>
        <authorList>
            <person name="Liu L."/>
            <person name="Li L."/>
            <person name="Wang T."/>
            <person name="Zhang X."/>
            <person name="Liang L."/>
        </authorList>
    </citation>
    <scope>NUCLEOTIDE SEQUENCE [LARGE SCALE GENOMIC DNA]</scope>
    <source>
        <strain evidence="2 3">6GN30</strain>
    </source>
</reference>
<evidence type="ECO:0000313" key="2">
    <source>
        <dbReference type="EMBL" id="PSJ64853.1"/>
    </source>
</evidence>
<feature type="domain" description="Serine aminopeptidase S33" evidence="1">
    <location>
        <begin position="27"/>
        <end position="291"/>
    </location>
</feature>
<dbReference type="InterPro" id="IPR051044">
    <property type="entry name" value="MAG_DAG_Lipase"/>
</dbReference>
<dbReference type="Proteomes" id="UP000241229">
    <property type="component" value="Unassembled WGS sequence"/>
</dbReference>
<dbReference type="SUPFAM" id="SSF53474">
    <property type="entry name" value="alpha/beta-Hydrolases"/>
    <property type="match status" value="1"/>
</dbReference>
<dbReference type="GO" id="GO:0016787">
    <property type="term" value="F:hydrolase activity"/>
    <property type="evidence" value="ECO:0007669"/>
    <property type="project" value="UniProtKB-KW"/>
</dbReference>
<dbReference type="EMBL" id="PXYK01000003">
    <property type="protein sequence ID" value="PSJ64853.1"/>
    <property type="molecule type" value="Genomic_DNA"/>
</dbReference>
<protein>
    <submittedName>
        <fullName evidence="2">Alpha/beta hydrolase</fullName>
    </submittedName>
</protein>
<sequence>MPFDEETGLVSPTGAKLALFIHHARGKPAGIVQINHGLAEHARRYARFADALASRGFHVYAHDHRGHGLTRAPDAPAGRFAATDGVATLLGDVDAVHALIAERHPGLPQIIFGHSMGGLVALNSVLRRSDRLAGAAIWNANFSAGLLGRLAQAILAWETFRLGSDVPSRILPKLTFQDWGRKVPDARTAFDWLSRDPAEVGAYIADPLCGWDASVSMWRDVFRMVFTGADDRSFAGVRRDLPFHLAGGGADPSTDNGKAVEQLAARMRAMGFSNLETRIWPETRHEGLNDINRDDITADFIGWVERVVSAT</sequence>
<gene>
    <name evidence="2" type="ORF">C7I84_04240</name>
</gene>
<dbReference type="OrthoDB" id="9806902at2"/>
<dbReference type="RefSeq" id="WP_106770897.1">
    <property type="nucleotide sequence ID" value="NZ_PXYK01000003.1"/>
</dbReference>
<evidence type="ECO:0000259" key="1">
    <source>
        <dbReference type="Pfam" id="PF12146"/>
    </source>
</evidence>
<dbReference type="AlphaFoldDB" id="A0A2P7SQV7"/>
<proteinExistence type="predicted"/>
<accession>A0A2P7SQV7</accession>